<dbReference type="SUPFAM" id="SSF52833">
    <property type="entry name" value="Thioredoxin-like"/>
    <property type="match status" value="1"/>
</dbReference>
<reference evidence="3" key="1">
    <citation type="submission" date="2016-10" db="EMBL/GenBank/DDBJ databases">
        <authorList>
            <person name="Varghese N."/>
            <person name="Submissions S."/>
        </authorList>
    </citation>
    <scope>NUCLEOTIDE SEQUENCE [LARGE SCALE GENOMIC DNA]</scope>
    <source>
        <strain evidence="3">DSM 28453</strain>
    </source>
</reference>
<evidence type="ECO:0000256" key="1">
    <source>
        <dbReference type="SAM" id="SignalP"/>
    </source>
</evidence>
<name>A0A1I4BID0_9RHOB</name>
<accession>A0A1I4BID0</accession>
<dbReference type="InterPro" id="IPR010634">
    <property type="entry name" value="DUF1223"/>
</dbReference>
<dbReference type="PANTHER" id="PTHR36057">
    <property type="match status" value="1"/>
</dbReference>
<evidence type="ECO:0000313" key="2">
    <source>
        <dbReference type="EMBL" id="SFK67711.1"/>
    </source>
</evidence>
<keyword evidence="3" id="KW-1185">Reference proteome</keyword>
<gene>
    <name evidence="2" type="ORF">SAMN04488036_1011018</name>
</gene>
<dbReference type="PANTHER" id="PTHR36057:SF1">
    <property type="entry name" value="LIPOPROTEIN LIPID ATTACHMENT SITE-LIKE PROTEIN, PUTATIVE (DUF1223)-RELATED"/>
    <property type="match status" value="1"/>
</dbReference>
<dbReference type="STRING" id="1280847.SAMN04488036_1011018"/>
<proteinExistence type="predicted"/>
<dbReference type="Pfam" id="PF06764">
    <property type="entry name" value="DUF1223"/>
    <property type="match status" value="1"/>
</dbReference>
<dbReference type="Proteomes" id="UP000198851">
    <property type="component" value="Unassembled WGS sequence"/>
</dbReference>
<dbReference type="InterPro" id="IPR036249">
    <property type="entry name" value="Thioredoxin-like_sf"/>
</dbReference>
<sequence length="232" mass="25445">MTKAAALFATLWFVMASAVTAQTTYPVVVELYTSQGCSSCPPADEYLRKELAGREDVIALALHVDYWDYIGWKDNFANPDYTNRQKLYAHASGHRSVYTPQMIVNGADHVVGTHPGKVEKLIEAHKAKKPTVALDVARKGNRISIAARAENQQDMSVHVVRYRPSEDVSIKRGENAGLTLTYVNIVDDWKVAKKWNGRAPLDFSAPVKGDGPVVVLVQVANGGPILAAARMK</sequence>
<keyword evidence="1" id="KW-0732">Signal</keyword>
<evidence type="ECO:0008006" key="4">
    <source>
        <dbReference type="Google" id="ProtNLM"/>
    </source>
</evidence>
<organism evidence="2 3">
    <name type="scientific">Shimia haliotis</name>
    <dbReference type="NCBI Taxonomy" id="1280847"/>
    <lineage>
        <taxon>Bacteria</taxon>
        <taxon>Pseudomonadati</taxon>
        <taxon>Pseudomonadota</taxon>
        <taxon>Alphaproteobacteria</taxon>
        <taxon>Rhodobacterales</taxon>
        <taxon>Roseobacteraceae</taxon>
    </lineage>
</organism>
<dbReference type="AlphaFoldDB" id="A0A1I4BID0"/>
<dbReference type="RefSeq" id="WP_093321002.1">
    <property type="nucleotide sequence ID" value="NZ_FOSZ01000001.1"/>
</dbReference>
<feature type="signal peptide" evidence="1">
    <location>
        <begin position="1"/>
        <end position="21"/>
    </location>
</feature>
<dbReference type="OrthoDB" id="9808254at2"/>
<evidence type="ECO:0000313" key="3">
    <source>
        <dbReference type="Proteomes" id="UP000198851"/>
    </source>
</evidence>
<dbReference type="EMBL" id="FOSZ01000001">
    <property type="protein sequence ID" value="SFK67711.1"/>
    <property type="molecule type" value="Genomic_DNA"/>
</dbReference>
<feature type="chain" id="PRO_5011447466" description="DUF1223 domain-containing protein" evidence="1">
    <location>
        <begin position="22"/>
        <end position="232"/>
    </location>
</feature>
<protein>
    <recommendedName>
        <fullName evidence="4">DUF1223 domain-containing protein</fullName>
    </recommendedName>
</protein>